<dbReference type="STRING" id="72664.V4MAK6"/>
<dbReference type="KEGG" id="eus:EUTSA_v10017485mg"/>
<dbReference type="OrthoDB" id="695393at2759"/>
<dbReference type="eggNOG" id="ENOG502SG65">
    <property type="taxonomic scope" value="Eukaryota"/>
</dbReference>
<dbReference type="EMBL" id="KI517385">
    <property type="protein sequence ID" value="ESQ52142.1"/>
    <property type="molecule type" value="Genomic_DNA"/>
</dbReference>
<dbReference type="Proteomes" id="UP000030689">
    <property type="component" value="Unassembled WGS sequence"/>
</dbReference>
<feature type="compositionally biased region" description="Basic and acidic residues" evidence="2">
    <location>
        <begin position="1"/>
        <end position="54"/>
    </location>
</feature>
<reference evidence="3 4" key="1">
    <citation type="journal article" date="2013" name="Front. Plant Sci.">
        <title>The Reference Genome of the Halophytic Plant Eutrema salsugineum.</title>
        <authorList>
            <person name="Yang R."/>
            <person name="Jarvis D.E."/>
            <person name="Chen H."/>
            <person name="Beilstein M.A."/>
            <person name="Grimwood J."/>
            <person name="Jenkins J."/>
            <person name="Shu S."/>
            <person name="Prochnik S."/>
            <person name="Xin M."/>
            <person name="Ma C."/>
            <person name="Schmutz J."/>
            <person name="Wing R.A."/>
            <person name="Mitchell-Olds T."/>
            <person name="Schumaker K.S."/>
            <person name="Wang X."/>
        </authorList>
    </citation>
    <scope>NUCLEOTIDE SEQUENCE [LARGE SCALE GENOMIC DNA]</scope>
</reference>
<protein>
    <submittedName>
        <fullName evidence="3">Uncharacterized protein</fullName>
    </submittedName>
</protein>
<comment type="similarity">
    <text evidence="1">Belongs to the LEA type 1 family.</text>
</comment>
<sequence length="87" mass="9670">MHSAKEKISDMASTAKEKLNISEAKAQGHAEKTMARTSKEKKMAHEREKSKEAQAKANLHQSKADHAADAQLHGHHLPGHSTYPTRY</sequence>
<dbReference type="AlphaFoldDB" id="V4MAK6"/>
<gene>
    <name evidence="3" type="ORF">EUTSA_v10017485mg</name>
</gene>
<feature type="region of interest" description="Disordered" evidence="2">
    <location>
        <begin position="1"/>
        <end position="87"/>
    </location>
</feature>
<accession>V4MAK6</accession>
<name>V4MAK6_EUTSA</name>
<dbReference type="Pfam" id="PF03760">
    <property type="entry name" value="LEA_1"/>
    <property type="match status" value="1"/>
</dbReference>
<dbReference type="GO" id="GO:0006970">
    <property type="term" value="P:response to osmotic stress"/>
    <property type="evidence" value="ECO:0007669"/>
    <property type="project" value="EnsemblPlants"/>
</dbReference>
<dbReference type="InterPro" id="IPR005513">
    <property type="entry name" value="LEA_1"/>
</dbReference>
<proteinExistence type="inferred from homology"/>
<dbReference type="PANTHER" id="PTHR33493:SF32">
    <property type="entry name" value="LATE EMBRYOGENESIS ABUNDANT PROTEIN 18"/>
    <property type="match status" value="1"/>
</dbReference>
<dbReference type="OMA" id="HKEREMA"/>
<evidence type="ECO:0000313" key="4">
    <source>
        <dbReference type="Proteomes" id="UP000030689"/>
    </source>
</evidence>
<dbReference type="GO" id="GO:0009793">
    <property type="term" value="P:embryo development ending in seed dormancy"/>
    <property type="evidence" value="ECO:0007669"/>
    <property type="project" value="InterPro"/>
</dbReference>
<evidence type="ECO:0000256" key="1">
    <source>
        <dbReference type="ARBA" id="ARBA00010975"/>
    </source>
</evidence>
<evidence type="ECO:0000256" key="2">
    <source>
        <dbReference type="SAM" id="MobiDB-lite"/>
    </source>
</evidence>
<dbReference type="Gramene" id="ESQ52142">
    <property type="protein sequence ID" value="ESQ52142"/>
    <property type="gene ID" value="EUTSA_v10017485mg"/>
</dbReference>
<organism evidence="3 4">
    <name type="scientific">Eutrema salsugineum</name>
    <name type="common">Saltwater cress</name>
    <name type="synonym">Sisymbrium salsugineum</name>
    <dbReference type="NCBI Taxonomy" id="72664"/>
    <lineage>
        <taxon>Eukaryota</taxon>
        <taxon>Viridiplantae</taxon>
        <taxon>Streptophyta</taxon>
        <taxon>Embryophyta</taxon>
        <taxon>Tracheophyta</taxon>
        <taxon>Spermatophyta</taxon>
        <taxon>Magnoliopsida</taxon>
        <taxon>eudicotyledons</taxon>
        <taxon>Gunneridae</taxon>
        <taxon>Pentapetalae</taxon>
        <taxon>rosids</taxon>
        <taxon>malvids</taxon>
        <taxon>Brassicales</taxon>
        <taxon>Brassicaceae</taxon>
        <taxon>Eutremeae</taxon>
        <taxon>Eutrema</taxon>
    </lineage>
</organism>
<dbReference type="GO" id="GO:0048868">
    <property type="term" value="P:pollen tube development"/>
    <property type="evidence" value="ECO:0007669"/>
    <property type="project" value="EnsemblPlants"/>
</dbReference>
<dbReference type="PANTHER" id="PTHR33493">
    <property type="entry name" value="LATE EMBRYOGENESIS ABUNDANT PROTEIN 6-RELATED"/>
    <property type="match status" value="1"/>
</dbReference>
<dbReference type="GO" id="GO:0009414">
    <property type="term" value="P:response to water deprivation"/>
    <property type="evidence" value="ECO:0007669"/>
    <property type="project" value="EnsemblPlants"/>
</dbReference>
<keyword evidence="4" id="KW-1185">Reference proteome</keyword>
<evidence type="ECO:0000313" key="3">
    <source>
        <dbReference type="EMBL" id="ESQ52142.1"/>
    </source>
</evidence>